<accession>A0A286US11</accession>
<proteinExistence type="predicted"/>
<evidence type="ECO:0000313" key="2">
    <source>
        <dbReference type="Proteomes" id="UP000217199"/>
    </source>
</evidence>
<keyword evidence="2" id="KW-1185">Reference proteome</keyword>
<protein>
    <submittedName>
        <fullName evidence="1">Uncharacterized protein</fullName>
    </submittedName>
</protein>
<dbReference type="Proteomes" id="UP000217199">
    <property type="component" value="Unassembled WGS sequence"/>
</dbReference>
<name>A0A286US11_9AGAM</name>
<dbReference type="InParanoid" id="A0A286US11"/>
<dbReference type="AlphaFoldDB" id="A0A286US11"/>
<reference evidence="1 2" key="1">
    <citation type="journal article" date="2017" name="Mol. Ecol.">
        <title>Comparative and population genomic landscape of Phellinus noxius: A hypervariable fungus causing root rot in trees.</title>
        <authorList>
            <person name="Chung C.L."/>
            <person name="Lee T.J."/>
            <person name="Akiba M."/>
            <person name="Lee H.H."/>
            <person name="Kuo T.H."/>
            <person name="Liu D."/>
            <person name="Ke H.M."/>
            <person name="Yokoi T."/>
            <person name="Roa M.B."/>
            <person name="Lu M.J."/>
            <person name="Chang Y.Y."/>
            <person name="Ann P.J."/>
            <person name="Tsai J.N."/>
            <person name="Chen C.Y."/>
            <person name="Tzean S.S."/>
            <person name="Ota Y."/>
            <person name="Hattori T."/>
            <person name="Sahashi N."/>
            <person name="Liou R.F."/>
            <person name="Kikuchi T."/>
            <person name="Tsai I.J."/>
        </authorList>
    </citation>
    <scope>NUCLEOTIDE SEQUENCE [LARGE SCALE GENOMIC DNA]</scope>
    <source>
        <strain evidence="1 2">FFPRI411160</strain>
    </source>
</reference>
<gene>
    <name evidence="1" type="ORF">PNOK_0234700</name>
</gene>
<dbReference type="EMBL" id="NBII01000002">
    <property type="protein sequence ID" value="PAV22390.1"/>
    <property type="molecule type" value="Genomic_DNA"/>
</dbReference>
<sequence>MNNNVIDKPWLSPKPSSQLSQDTPLFPLVDCEAFDVAFTAPLELNLIRKQVMNYRKLGPLLFSMKKQYIKITK</sequence>
<evidence type="ECO:0000313" key="1">
    <source>
        <dbReference type="EMBL" id="PAV22390.1"/>
    </source>
</evidence>
<comment type="caution">
    <text evidence="1">The sequence shown here is derived from an EMBL/GenBank/DDBJ whole genome shotgun (WGS) entry which is preliminary data.</text>
</comment>
<organism evidence="1 2">
    <name type="scientific">Pyrrhoderma noxium</name>
    <dbReference type="NCBI Taxonomy" id="2282107"/>
    <lineage>
        <taxon>Eukaryota</taxon>
        <taxon>Fungi</taxon>
        <taxon>Dikarya</taxon>
        <taxon>Basidiomycota</taxon>
        <taxon>Agaricomycotina</taxon>
        <taxon>Agaricomycetes</taxon>
        <taxon>Hymenochaetales</taxon>
        <taxon>Hymenochaetaceae</taxon>
        <taxon>Pyrrhoderma</taxon>
    </lineage>
</organism>